<keyword evidence="2" id="KW-1185">Reference proteome</keyword>
<evidence type="ECO:0000313" key="1">
    <source>
        <dbReference type="EMBL" id="AUB42493.1"/>
    </source>
</evidence>
<proteinExistence type="predicted"/>
<dbReference type="KEGG" id="nfl:COO91_08629"/>
<evidence type="ECO:0000313" key="2">
    <source>
        <dbReference type="Proteomes" id="UP000232003"/>
    </source>
</evidence>
<dbReference type="Proteomes" id="UP000232003">
    <property type="component" value="Chromosome"/>
</dbReference>
<dbReference type="RefSeq" id="WP_157816797.1">
    <property type="nucleotide sequence ID" value="NZ_CAWNNC010000001.1"/>
</dbReference>
<name>A0A2K8T4I2_9NOSO</name>
<reference evidence="1 2" key="1">
    <citation type="submission" date="2017-11" db="EMBL/GenBank/DDBJ databases">
        <title>Complete genome of a free-living desiccation-tolerant cyanobacterium and its photosynthetic adaptation to extreme terrestrial habitat.</title>
        <authorList>
            <person name="Shang J."/>
        </authorList>
    </citation>
    <scope>NUCLEOTIDE SEQUENCE [LARGE SCALE GENOMIC DNA]</scope>
    <source>
        <strain evidence="1 2">CCNUN1</strain>
    </source>
</reference>
<protein>
    <submittedName>
        <fullName evidence="1">Uncharacterized protein</fullName>
    </submittedName>
</protein>
<accession>A0A2K8T4I2</accession>
<sequence>MNSGIGYAIAYLPHLLTFLGQVVEGLQMLQANGVLSIPDSHGATELIYLGSNAIW</sequence>
<gene>
    <name evidence="1" type="ORF">COO91_08629</name>
</gene>
<organism evidence="1 2">
    <name type="scientific">Nostoc flagelliforme CCNUN1</name>
    <dbReference type="NCBI Taxonomy" id="2038116"/>
    <lineage>
        <taxon>Bacteria</taxon>
        <taxon>Bacillati</taxon>
        <taxon>Cyanobacteriota</taxon>
        <taxon>Cyanophyceae</taxon>
        <taxon>Nostocales</taxon>
        <taxon>Nostocaceae</taxon>
        <taxon>Nostoc</taxon>
    </lineage>
</organism>
<dbReference type="AlphaFoldDB" id="A0A2K8T4I2"/>
<dbReference type="EMBL" id="CP024785">
    <property type="protein sequence ID" value="AUB42493.1"/>
    <property type="molecule type" value="Genomic_DNA"/>
</dbReference>